<evidence type="ECO:0000313" key="2">
    <source>
        <dbReference type="Proteomes" id="UP000824120"/>
    </source>
</evidence>
<dbReference type="AlphaFoldDB" id="A0A9J5XQA3"/>
<organism evidence="1 2">
    <name type="scientific">Solanum commersonii</name>
    <name type="common">Commerson's wild potato</name>
    <name type="synonym">Commerson's nightshade</name>
    <dbReference type="NCBI Taxonomy" id="4109"/>
    <lineage>
        <taxon>Eukaryota</taxon>
        <taxon>Viridiplantae</taxon>
        <taxon>Streptophyta</taxon>
        <taxon>Embryophyta</taxon>
        <taxon>Tracheophyta</taxon>
        <taxon>Spermatophyta</taxon>
        <taxon>Magnoliopsida</taxon>
        <taxon>eudicotyledons</taxon>
        <taxon>Gunneridae</taxon>
        <taxon>Pentapetalae</taxon>
        <taxon>asterids</taxon>
        <taxon>lamiids</taxon>
        <taxon>Solanales</taxon>
        <taxon>Solanaceae</taxon>
        <taxon>Solanoideae</taxon>
        <taxon>Solaneae</taxon>
        <taxon>Solanum</taxon>
    </lineage>
</organism>
<reference evidence="1 2" key="1">
    <citation type="submission" date="2020-09" db="EMBL/GenBank/DDBJ databases">
        <title>De no assembly of potato wild relative species, Solanum commersonii.</title>
        <authorList>
            <person name="Cho K."/>
        </authorList>
    </citation>
    <scope>NUCLEOTIDE SEQUENCE [LARGE SCALE GENOMIC DNA]</scope>
    <source>
        <strain evidence="1">LZ3.2</strain>
        <tissue evidence="1">Leaf</tissue>
    </source>
</reference>
<dbReference type="Proteomes" id="UP000824120">
    <property type="component" value="Chromosome 8"/>
</dbReference>
<evidence type="ECO:0000313" key="1">
    <source>
        <dbReference type="EMBL" id="KAG5589687.1"/>
    </source>
</evidence>
<dbReference type="OrthoDB" id="1932595at2759"/>
<comment type="caution">
    <text evidence="1">The sequence shown here is derived from an EMBL/GenBank/DDBJ whole genome shotgun (WGS) entry which is preliminary data.</text>
</comment>
<protein>
    <submittedName>
        <fullName evidence="1">Uncharacterized protein</fullName>
    </submittedName>
</protein>
<sequence length="98" mass="11736">MKYDMLEEMIGKSTNVEGDNIQLDVNCTGMRNSEAFICCRNCSTMKVYNRWSNKSFNMLLELLSRYISIHTCKYDSVLYWGEFKDRQECPQWYFKVEN</sequence>
<gene>
    <name evidence="1" type="ORF">H5410_040201</name>
</gene>
<keyword evidence="2" id="KW-1185">Reference proteome</keyword>
<proteinExistence type="predicted"/>
<name>A0A9J5XQA3_SOLCO</name>
<accession>A0A9J5XQA3</accession>
<dbReference type="EMBL" id="JACXVP010000008">
    <property type="protein sequence ID" value="KAG5589687.1"/>
    <property type="molecule type" value="Genomic_DNA"/>
</dbReference>